<sequence>MRLIDLLTQHPLLDIELPIRDIFGPLGFEVHIECHEPPIAPEDLGHEAFETYARSPDAYIASLSFEVPDGFVEVCRFENEDAIVLLALKPLTALAELLLAQEETGEALAALARERRRQVEVEGWTTEHDDQHGDGSMADAAGCYALYAHEESDRSPVWWPWDDTWWKPSACATRDLEKAGALTLAEIERLARAEQREDGAA</sequence>
<organism evidence="1 2">
    <name type="scientific">Salinicola endophyticus</name>
    <dbReference type="NCBI Taxonomy" id="1949083"/>
    <lineage>
        <taxon>Bacteria</taxon>
        <taxon>Pseudomonadati</taxon>
        <taxon>Pseudomonadota</taxon>
        <taxon>Gammaproteobacteria</taxon>
        <taxon>Oceanospirillales</taxon>
        <taxon>Halomonadaceae</taxon>
        <taxon>Salinicola</taxon>
    </lineage>
</organism>
<reference evidence="1 2" key="1">
    <citation type="submission" date="2019-01" db="EMBL/GenBank/DDBJ databases">
        <title>Genome sequence of Salinicola endophyticus REST5.</title>
        <authorList>
            <person name="Nascimento F.X."/>
        </authorList>
    </citation>
    <scope>NUCLEOTIDE SEQUENCE [LARGE SCALE GENOMIC DNA]</scope>
    <source>
        <strain evidence="1 2">REST5</strain>
    </source>
</reference>
<keyword evidence="2" id="KW-1185">Reference proteome</keyword>
<dbReference type="EMBL" id="CP035631">
    <property type="protein sequence ID" value="WFF40423.1"/>
    <property type="molecule type" value="Genomic_DNA"/>
</dbReference>
<name>A0ABY8FC85_9GAMM</name>
<dbReference type="RefSeq" id="WP_282235666.1">
    <property type="nucleotide sequence ID" value="NZ_CP035631.1"/>
</dbReference>
<proteinExistence type="predicted"/>
<evidence type="ECO:0000313" key="1">
    <source>
        <dbReference type="EMBL" id="WFF40423.1"/>
    </source>
</evidence>
<gene>
    <name evidence="1" type="ORF">EVC62_02300</name>
</gene>
<accession>A0ABY8FC85</accession>
<dbReference type="Proteomes" id="UP001321526">
    <property type="component" value="Chromosome"/>
</dbReference>
<protein>
    <submittedName>
        <fullName evidence="1">Uncharacterized protein</fullName>
    </submittedName>
</protein>
<evidence type="ECO:0000313" key="2">
    <source>
        <dbReference type="Proteomes" id="UP001321526"/>
    </source>
</evidence>